<organism evidence="2 3">
    <name type="scientific">Ascodesmis nigricans</name>
    <dbReference type="NCBI Taxonomy" id="341454"/>
    <lineage>
        <taxon>Eukaryota</taxon>
        <taxon>Fungi</taxon>
        <taxon>Dikarya</taxon>
        <taxon>Ascomycota</taxon>
        <taxon>Pezizomycotina</taxon>
        <taxon>Pezizomycetes</taxon>
        <taxon>Pezizales</taxon>
        <taxon>Ascodesmidaceae</taxon>
        <taxon>Ascodesmis</taxon>
    </lineage>
</organism>
<keyword evidence="3" id="KW-1185">Reference proteome</keyword>
<dbReference type="Proteomes" id="UP000298138">
    <property type="component" value="Unassembled WGS sequence"/>
</dbReference>
<dbReference type="InParanoid" id="A0A4S2MJW7"/>
<evidence type="ECO:0000313" key="3">
    <source>
        <dbReference type="Proteomes" id="UP000298138"/>
    </source>
</evidence>
<dbReference type="EMBL" id="ML220159">
    <property type="protein sequence ID" value="TGZ77105.1"/>
    <property type="molecule type" value="Genomic_DNA"/>
</dbReference>
<feature type="compositionally biased region" description="Basic and acidic residues" evidence="1">
    <location>
        <begin position="14"/>
        <end position="48"/>
    </location>
</feature>
<dbReference type="AlphaFoldDB" id="A0A4S2MJW7"/>
<gene>
    <name evidence="2" type="ORF">EX30DRAFT_344386</name>
</gene>
<protein>
    <submittedName>
        <fullName evidence="2">Uncharacterized protein</fullName>
    </submittedName>
</protein>
<name>A0A4S2MJW7_9PEZI</name>
<feature type="compositionally biased region" description="Gly residues" evidence="1">
    <location>
        <begin position="63"/>
        <end position="80"/>
    </location>
</feature>
<reference evidence="2 3" key="1">
    <citation type="submission" date="2019-04" db="EMBL/GenBank/DDBJ databases">
        <title>Comparative genomics and transcriptomics to analyze fruiting body development in filamentous ascomycetes.</title>
        <authorList>
            <consortium name="DOE Joint Genome Institute"/>
            <person name="Lutkenhaus R."/>
            <person name="Traeger S."/>
            <person name="Breuer J."/>
            <person name="Kuo A."/>
            <person name="Lipzen A."/>
            <person name="Pangilinan J."/>
            <person name="Dilworth D."/>
            <person name="Sandor L."/>
            <person name="Poggeler S."/>
            <person name="Barry K."/>
            <person name="Grigoriev I.V."/>
            <person name="Nowrousian M."/>
        </authorList>
    </citation>
    <scope>NUCLEOTIDE SEQUENCE [LARGE SCALE GENOMIC DNA]</scope>
    <source>
        <strain evidence="2 3">CBS 389.68</strain>
    </source>
</reference>
<sequence>MGPIALTLEVVLEKREVSAPVDSEKYEGKGGEYDGEKGKAKKGERGGNDDGEEEIATREEGDAGGQGGEASGEMDGQGGGERSEGENWVCEQEAGQSSDDQGKPSE</sequence>
<accession>A0A4S2MJW7</accession>
<evidence type="ECO:0000256" key="1">
    <source>
        <dbReference type="SAM" id="MobiDB-lite"/>
    </source>
</evidence>
<feature type="region of interest" description="Disordered" evidence="1">
    <location>
        <begin position="14"/>
        <end position="106"/>
    </location>
</feature>
<evidence type="ECO:0000313" key="2">
    <source>
        <dbReference type="EMBL" id="TGZ77105.1"/>
    </source>
</evidence>
<proteinExistence type="predicted"/>